<feature type="compositionally biased region" description="Basic and acidic residues" evidence="1">
    <location>
        <begin position="34"/>
        <end position="52"/>
    </location>
</feature>
<dbReference type="PROSITE" id="PS51257">
    <property type="entry name" value="PROKAR_LIPOPROTEIN"/>
    <property type="match status" value="1"/>
</dbReference>
<organism evidence="4 5">
    <name type="scientific">Priestia flexa</name>
    <dbReference type="NCBI Taxonomy" id="86664"/>
    <lineage>
        <taxon>Bacteria</taxon>
        <taxon>Bacillati</taxon>
        <taxon>Bacillota</taxon>
        <taxon>Bacilli</taxon>
        <taxon>Bacillales</taxon>
        <taxon>Bacillaceae</taxon>
        <taxon>Priestia</taxon>
    </lineage>
</organism>
<dbReference type="Pfam" id="PF22819">
    <property type="entry name" value="TcaA_5th"/>
    <property type="match status" value="1"/>
</dbReference>
<keyword evidence="2" id="KW-0732">Signal</keyword>
<gene>
    <name evidence="4" type="ORF">JF537_13750</name>
</gene>
<feature type="region of interest" description="Disordered" evidence="1">
    <location>
        <begin position="26"/>
        <end position="89"/>
    </location>
</feature>
<evidence type="ECO:0000256" key="1">
    <source>
        <dbReference type="SAM" id="MobiDB-lite"/>
    </source>
</evidence>
<feature type="chain" id="PRO_5038875751" description="TcaA protein NTF2-like domain-containing protein" evidence="2">
    <location>
        <begin position="20"/>
        <end position="348"/>
    </location>
</feature>
<dbReference type="GeneID" id="93681578"/>
<feature type="signal peptide" evidence="2">
    <location>
        <begin position="1"/>
        <end position="19"/>
    </location>
</feature>
<evidence type="ECO:0000256" key="2">
    <source>
        <dbReference type="SAM" id="SignalP"/>
    </source>
</evidence>
<comment type="caution">
    <text evidence="4">The sequence shown here is derived from an EMBL/GenBank/DDBJ whole genome shotgun (WGS) entry which is preliminary data.</text>
</comment>
<protein>
    <recommendedName>
        <fullName evidence="3">TcaA protein NTF2-like domain-containing protein</fullName>
    </recommendedName>
</protein>
<dbReference type="AlphaFoldDB" id="A0A8I1MH62"/>
<evidence type="ECO:0000313" key="5">
    <source>
        <dbReference type="Proteomes" id="UP000664578"/>
    </source>
</evidence>
<dbReference type="RefSeq" id="WP_119543078.1">
    <property type="nucleotide sequence ID" value="NZ_CP060274.1"/>
</dbReference>
<evidence type="ECO:0000313" key="4">
    <source>
        <dbReference type="EMBL" id="MBN8252639.1"/>
    </source>
</evidence>
<sequence length="348" mass="38521">MRKIYFMMSLLLLCFLAACQESNSTEQVTQSKQVSEEEKQLKTNSNDKKESVANDEQEESTENEEKQQKVSGTSVHKKEPVTSSNQVNVLRDDKVVSTMKGYANGLVAGINTNSFSKVEPYLQQGSSLYNQQKSLVSDLHSRGITEEVVSVNVDSTSGSGENYHIQTTERIEITKRDGSTRTADFSWKYSAVWKNGELKLTDIQEVKSSQTVDSSGATTVFEKEESLNAYNGTWGTGENDGSPFITIEAGNGNMASVSIESCQPPRCLRLASASSESVQFIDKQASFAYDEDGQGNHGIVYIRLEGNQVFIETSDKYRASDAFWFIPEGTFTLHHIEDISAIVDPENS</sequence>
<dbReference type="InterPro" id="IPR054528">
    <property type="entry name" value="TcaA_5th"/>
</dbReference>
<dbReference type="EMBL" id="JAEMWV010000006">
    <property type="protein sequence ID" value="MBN8252639.1"/>
    <property type="molecule type" value="Genomic_DNA"/>
</dbReference>
<accession>A0A8I1MH62</accession>
<dbReference type="Proteomes" id="UP000664578">
    <property type="component" value="Unassembled WGS sequence"/>
</dbReference>
<proteinExistence type="predicted"/>
<evidence type="ECO:0000259" key="3">
    <source>
        <dbReference type="Pfam" id="PF22819"/>
    </source>
</evidence>
<feature type="domain" description="TcaA protein NTF2-like" evidence="3">
    <location>
        <begin position="93"/>
        <end position="203"/>
    </location>
</feature>
<feature type="compositionally biased region" description="Acidic residues" evidence="1">
    <location>
        <begin position="53"/>
        <end position="62"/>
    </location>
</feature>
<name>A0A8I1MH62_9BACI</name>
<reference evidence="4" key="1">
    <citation type="submission" date="2020-12" db="EMBL/GenBank/DDBJ databases">
        <title>PHA producing bacteria isolated from mangrove.</title>
        <authorList>
            <person name="Zheng W."/>
            <person name="Yu S."/>
            <person name="Huang Y."/>
        </authorList>
    </citation>
    <scope>NUCLEOTIDE SEQUENCE</scope>
    <source>
        <strain evidence="4">GN22-4</strain>
    </source>
</reference>